<dbReference type="Gene3D" id="2.60.40.1820">
    <property type="match status" value="1"/>
</dbReference>
<reference evidence="2 3" key="1">
    <citation type="journal article" date="2013" name="PLoS ONE">
        <title>Enrichment and Genome Sequence of the Group I.1a Ammonia-Oxidizing Archaeon ?Ca. Nitrosotenuis uzonensis? Representing a Clade Globally.</title>
        <authorList>
            <person name="Lebedeva E.V."/>
            <person name="Hatzenpichler R."/>
            <person name="Pelletier E."/>
            <person name="Schuster N."/>
            <person name="Hauzmayer S."/>
            <person name="Bulaev A."/>
            <person name="Grigor'eva N.V."/>
            <person name="Galushko A."/>
            <person name="Schmid M."/>
            <person name="Palatinszky M."/>
            <person name="Le Paslier D."/>
            <person name="Daims H."/>
            <person name="Wagner M."/>
        </authorList>
    </citation>
    <scope>NUCLEOTIDE SEQUENCE [LARGE SCALE GENOMIC DNA]</scope>
    <source>
        <strain evidence="2 3">N4</strain>
    </source>
</reference>
<gene>
    <name evidence="2" type="ORF">NITUZ_60260</name>
</gene>
<name>V6AVW0_9ARCH</name>
<accession>V6AVW0</accession>
<dbReference type="Proteomes" id="UP000018159">
    <property type="component" value="Unassembled WGS sequence"/>
</dbReference>
<dbReference type="SUPFAM" id="SSF117070">
    <property type="entry name" value="LEA14-like"/>
    <property type="match status" value="1"/>
</dbReference>
<sequence length="181" mass="19999">MNPRITLAIIAAGMAGIIGIIAFSGSQLINDVTEEGLGTIPSSPITVIPLEPQLEKIQVLSVNEEEATIKITFKITNPNYKSALLHVVKYHLYADDKRIATEEIGDRAEGMVTGSNYFTILRDSPQMLDDTIILKNMGGDPQFWSSLSAGNIKWRVDGELYFNLSSMTSGHENIVQFEFTY</sequence>
<keyword evidence="1" id="KW-0812">Transmembrane</keyword>
<dbReference type="EMBL" id="CBTY010000011">
    <property type="protein sequence ID" value="CDI06733.1"/>
    <property type="molecule type" value="Genomic_DNA"/>
</dbReference>
<evidence type="ECO:0000313" key="2">
    <source>
        <dbReference type="EMBL" id="CDI06733.1"/>
    </source>
</evidence>
<feature type="transmembrane region" description="Helical" evidence="1">
    <location>
        <begin position="7"/>
        <end position="25"/>
    </location>
</feature>
<dbReference type="RefSeq" id="WP_048197338.1">
    <property type="nucleotide sequence ID" value="NZ_CBTY010000011.1"/>
</dbReference>
<evidence type="ECO:0000313" key="3">
    <source>
        <dbReference type="Proteomes" id="UP000018159"/>
    </source>
</evidence>
<dbReference type="OrthoDB" id="11878at2157"/>
<comment type="caution">
    <text evidence="2">The sequence shown here is derived from an EMBL/GenBank/DDBJ whole genome shotgun (WGS) entry which is preliminary data.</text>
</comment>
<dbReference type="AlphaFoldDB" id="V6AVW0"/>
<evidence type="ECO:0008006" key="4">
    <source>
        <dbReference type="Google" id="ProtNLM"/>
    </source>
</evidence>
<organism evidence="2 3">
    <name type="scientific">Candidatus Nitrosotenuis uzonensis</name>
    <dbReference type="NCBI Taxonomy" id="1407055"/>
    <lineage>
        <taxon>Archaea</taxon>
        <taxon>Nitrososphaerota</taxon>
        <taxon>Candidatus Nitrosotenuis</taxon>
    </lineage>
</organism>
<keyword evidence="1" id="KW-1133">Transmembrane helix</keyword>
<dbReference type="STRING" id="1407055.NITUZ_60260"/>
<evidence type="ECO:0000256" key="1">
    <source>
        <dbReference type="SAM" id="Phobius"/>
    </source>
</evidence>
<proteinExistence type="predicted"/>
<protein>
    <recommendedName>
        <fullName evidence="4">Water stress and hypersensitive response domain-containing protein</fullName>
    </recommendedName>
</protein>
<keyword evidence="1" id="KW-0472">Membrane</keyword>
<keyword evidence="3" id="KW-1185">Reference proteome</keyword>